<evidence type="ECO:0000313" key="3">
    <source>
        <dbReference type="Proteomes" id="UP000003179"/>
    </source>
</evidence>
<dbReference type="Proteomes" id="UP000003179">
    <property type="component" value="Unassembled WGS sequence"/>
</dbReference>
<gene>
    <name evidence="2" type="ORF">HMPREF9607_01645</name>
</gene>
<accession>A0ABN0C4Z4</accession>
<feature type="transmembrane region" description="Helical" evidence="1">
    <location>
        <begin position="91"/>
        <end position="109"/>
    </location>
</feature>
<feature type="transmembrane region" description="Helical" evidence="1">
    <location>
        <begin position="67"/>
        <end position="85"/>
    </location>
</feature>
<dbReference type="EMBL" id="ADZU01000027">
    <property type="protein sequence ID" value="EFS92302.1"/>
    <property type="molecule type" value="Genomic_DNA"/>
</dbReference>
<comment type="caution">
    <text evidence="2">The sequence shown here is derived from an EMBL/GenBank/DDBJ whole genome shotgun (WGS) entry which is preliminary data.</text>
</comment>
<feature type="transmembrane region" description="Helical" evidence="1">
    <location>
        <begin position="192"/>
        <end position="212"/>
    </location>
</feature>
<feature type="transmembrane region" description="Helical" evidence="1">
    <location>
        <begin position="41"/>
        <end position="60"/>
    </location>
</feature>
<keyword evidence="1" id="KW-0812">Transmembrane</keyword>
<dbReference type="RefSeq" id="WP_002533947.1">
    <property type="nucleotide sequence ID" value="NZ_GL383185.1"/>
</dbReference>
<keyword evidence="3" id="KW-1185">Reference proteome</keyword>
<evidence type="ECO:0000313" key="2">
    <source>
        <dbReference type="EMBL" id="EFS92302.1"/>
    </source>
</evidence>
<sequence>MNIKLTWFNEKNRLRTTLIYTAILVVTLLAIPAFQNDMLRLKSWVIILLADFALGAVLLYVPGVWSYEIIIMYILCGRAVLVRSGSPVSDLLWLTIVWALIQPWYYFIARRTIRRCNSKLGRQCWKSKNISVWEIQKFFIPSYVCILVVIAIFGIAFPMFVGVSRHEIIRDLWIGLPCGFILGLLRYHEFPLILVLIFGPLILLPFTGNSYSQNSLTTMMIACGSFITACLRGYATAFPSFYESRMINNRLFRRRV</sequence>
<feature type="transmembrane region" description="Helical" evidence="1">
    <location>
        <begin position="138"/>
        <end position="162"/>
    </location>
</feature>
<reference evidence="2" key="1">
    <citation type="submission" date="2010-08" db="EMBL/GenBank/DDBJ databases">
        <authorList>
            <person name="Weinstock G."/>
            <person name="Sodergren E."/>
            <person name="Clifton S."/>
            <person name="Fulton L."/>
            <person name="Fulton B."/>
            <person name="Courtney L."/>
            <person name="Fronick C."/>
            <person name="Harrison M."/>
            <person name="Strong C."/>
            <person name="Farmer C."/>
            <person name="Delahaunty K."/>
            <person name="Markovic C."/>
            <person name="Hall O."/>
            <person name="Minx P."/>
            <person name="Tomlinson C."/>
            <person name="Mitreva M."/>
            <person name="Hou S."/>
            <person name="Chen J."/>
            <person name="Wollam A."/>
            <person name="Pepin K.H."/>
            <person name="Johnson M."/>
            <person name="Bhonagiri V."/>
            <person name="Zhang X."/>
            <person name="Suruliraj S."/>
            <person name="Warren W."/>
            <person name="Chinwalla A."/>
            <person name="Mardis E.R."/>
            <person name="Wilson R.K."/>
        </authorList>
    </citation>
    <scope>NUCLEOTIDE SEQUENCE [LARGE SCALE GENOMIC DNA]</scope>
    <source>
        <strain evidence="2">HL044PA1</strain>
    </source>
</reference>
<keyword evidence="1" id="KW-1133">Transmembrane helix</keyword>
<evidence type="ECO:0000256" key="1">
    <source>
        <dbReference type="SAM" id="Phobius"/>
    </source>
</evidence>
<feature type="transmembrane region" description="Helical" evidence="1">
    <location>
        <begin position="17"/>
        <end position="35"/>
    </location>
</feature>
<keyword evidence="1" id="KW-0472">Membrane</keyword>
<organism evidence="2 3">
    <name type="scientific">Cutibacterium modestum HL044PA1</name>
    <dbReference type="NCBI Taxonomy" id="765109"/>
    <lineage>
        <taxon>Bacteria</taxon>
        <taxon>Bacillati</taxon>
        <taxon>Actinomycetota</taxon>
        <taxon>Actinomycetes</taxon>
        <taxon>Propionibacteriales</taxon>
        <taxon>Propionibacteriaceae</taxon>
        <taxon>Cutibacterium</taxon>
        <taxon>Cutibacterium modestum</taxon>
    </lineage>
</organism>
<name>A0ABN0C4Z4_9ACTN</name>
<protein>
    <submittedName>
        <fullName evidence="2">Uncharacterized protein</fullName>
    </submittedName>
</protein>
<proteinExistence type="predicted"/>